<reference evidence="2" key="1">
    <citation type="submission" date="2012-12" db="EMBL/GenBank/DDBJ databases">
        <title>Identification and characterization of a phenylalanine ammonia-lyase gene family in Isatis indigotica Fort.</title>
        <authorList>
            <person name="Liu Q."/>
            <person name="Chen J."/>
            <person name="Zhou X."/>
            <person name="Di P."/>
            <person name="Xiao Y."/>
            <person name="Xuan H."/>
            <person name="Zhang L."/>
            <person name="Chen W."/>
        </authorList>
    </citation>
    <scope>NUCLEOTIDE SEQUENCE</scope>
    <source>
        <tissue evidence="2">Salivary gland</tissue>
    </source>
</reference>
<accession>A0A0K8R3L5</accession>
<organism evidence="2">
    <name type="scientific">Ixodes ricinus</name>
    <name type="common">Common tick</name>
    <name type="synonym">Acarus ricinus</name>
    <dbReference type="NCBI Taxonomy" id="34613"/>
    <lineage>
        <taxon>Eukaryota</taxon>
        <taxon>Metazoa</taxon>
        <taxon>Ecdysozoa</taxon>
        <taxon>Arthropoda</taxon>
        <taxon>Chelicerata</taxon>
        <taxon>Arachnida</taxon>
        <taxon>Acari</taxon>
        <taxon>Parasitiformes</taxon>
        <taxon>Ixodida</taxon>
        <taxon>Ixodoidea</taxon>
        <taxon>Ixodidae</taxon>
        <taxon>Ixodinae</taxon>
        <taxon>Ixodes</taxon>
    </lineage>
</organism>
<protein>
    <submittedName>
        <fullName evidence="2">Putative basic tail protein</fullName>
    </submittedName>
</protein>
<evidence type="ECO:0000256" key="1">
    <source>
        <dbReference type="SAM" id="SignalP"/>
    </source>
</evidence>
<sequence length="179" mass="20553">MLPATFLGVIIACFAGEITCELLHQFTKNCYDNEFHEPGYAPGCMYPCTTGNEGERHIQRKEYRNATVCVDFQDNDEMKLRHVGVCFSGVCLGHRQRCPDCNEFQLQQRWNSLPELAGEFHRCARRNQSDPVENCLYVCKRTHDEVGKEGYFFGIYEEGNRCTRPDGKEGTCRSGWCSK</sequence>
<name>A0A0K8R3L5_IXORI</name>
<dbReference type="EMBL" id="GADI01008325">
    <property type="protein sequence ID" value="JAA65483.1"/>
    <property type="molecule type" value="mRNA"/>
</dbReference>
<evidence type="ECO:0000313" key="2">
    <source>
        <dbReference type="EMBL" id="JAA65483.1"/>
    </source>
</evidence>
<feature type="chain" id="PRO_5005515804" evidence="1">
    <location>
        <begin position="21"/>
        <end position="179"/>
    </location>
</feature>
<dbReference type="AlphaFoldDB" id="A0A0K8R3L5"/>
<feature type="signal peptide" evidence="1">
    <location>
        <begin position="1"/>
        <end position="20"/>
    </location>
</feature>
<proteinExistence type="evidence at transcript level"/>
<keyword evidence="1" id="KW-0732">Signal</keyword>